<keyword evidence="2" id="KW-0648">Protein biosynthesis</keyword>
<dbReference type="PANTHER" id="PTHR10458">
    <property type="entry name" value="PEPTIDE DEFORMYLASE"/>
    <property type="match status" value="1"/>
</dbReference>
<dbReference type="Proteomes" id="UP000198761">
    <property type="component" value="Unassembled WGS sequence"/>
</dbReference>
<keyword evidence="2" id="KW-0408">Iron</keyword>
<dbReference type="PRINTS" id="PR01576">
    <property type="entry name" value="PDEFORMYLASE"/>
</dbReference>
<comment type="function">
    <text evidence="2">Removes the formyl group from the N-terminal Met of newly synthesized proteins. Requires at least a dipeptide for an efficient rate of reaction. N-terminal L-methionine is a prerequisite for activity but the enzyme has broad specificity at other positions.</text>
</comment>
<dbReference type="PANTHER" id="PTHR10458:SF22">
    <property type="entry name" value="PEPTIDE DEFORMYLASE"/>
    <property type="match status" value="1"/>
</dbReference>
<dbReference type="GO" id="GO:0042586">
    <property type="term" value="F:peptide deformylase activity"/>
    <property type="evidence" value="ECO:0007669"/>
    <property type="project" value="UniProtKB-UniRule"/>
</dbReference>
<dbReference type="RefSeq" id="WP_091296260.1">
    <property type="nucleotide sequence ID" value="NZ_FOCE01000001.1"/>
</dbReference>
<comment type="cofactor">
    <cofactor evidence="2">
        <name>Fe(2+)</name>
        <dbReference type="ChEBI" id="CHEBI:29033"/>
    </cofactor>
    <text evidence="2">Binds 1 Fe(2+) ion.</text>
</comment>
<comment type="similarity">
    <text evidence="1 2">Belongs to the polypeptide deformylase family.</text>
</comment>
<sequence length="164" mass="18081">MALLPILTWPDGRLSQRCAEVGEITEAVGVLAADLLETMYDAPGRGLAAPQVGVLLRLFVMDTTWKDGPRSPRVVINPDILWMSDDRVEGPEGCLSLPGIVPQIRRAAAIRLRYTGLDGVEREEDLEGFAAICAQHEFDHLDGIVTLNRLTPEARAIAEKQYYL</sequence>
<dbReference type="GO" id="GO:0006412">
    <property type="term" value="P:translation"/>
    <property type="evidence" value="ECO:0007669"/>
    <property type="project" value="UniProtKB-UniRule"/>
</dbReference>
<name>A0A1H7ZEJ9_9RHOB</name>
<dbReference type="AlphaFoldDB" id="A0A1H7ZEJ9"/>
<dbReference type="EC" id="3.5.1.88" evidence="2"/>
<reference evidence="3 4" key="1">
    <citation type="submission" date="2016-10" db="EMBL/GenBank/DDBJ databases">
        <authorList>
            <person name="de Groot N.N."/>
        </authorList>
    </citation>
    <scope>NUCLEOTIDE SEQUENCE [LARGE SCALE GENOMIC DNA]</scope>
    <source>
        <strain evidence="3 4">DSM 3857</strain>
    </source>
</reference>
<evidence type="ECO:0000313" key="4">
    <source>
        <dbReference type="Proteomes" id="UP000198761"/>
    </source>
</evidence>
<keyword evidence="2" id="KW-0378">Hydrolase</keyword>
<dbReference type="NCBIfam" id="TIGR00079">
    <property type="entry name" value="pept_deformyl"/>
    <property type="match status" value="1"/>
</dbReference>
<evidence type="ECO:0000313" key="3">
    <source>
        <dbReference type="EMBL" id="SEM56693.1"/>
    </source>
</evidence>
<dbReference type="InterPro" id="IPR036821">
    <property type="entry name" value="Peptide_deformylase_sf"/>
</dbReference>
<feature type="binding site" evidence="2">
    <location>
        <position position="136"/>
    </location>
    <ligand>
        <name>Fe cation</name>
        <dbReference type="ChEBI" id="CHEBI:24875"/>
    </ligand>
</feature>
<dbReference type="PIRSF" id="PIRSF004749">
    <property type="entry name" value="Pep_def"/>
    <property type="match status" value="1"/>
</dbReference>
<evidence type="ECO:0000256" key="1">
    <source>
        <dbReference type="ARBA" id="ARBA00010759"/>
    </source>
</evidence>
<dbReference type="STRING" id="933059.SAMN04488103_101498"/>
<dbReference type="Pfam" id="PF01327">
    <property type="entry name" value="Pep_deformylase"/>
    <property type="match status" value="1"/>
</dbReference>
<keyword evidence="4" id="KW-1185">Reference proteome</keyword>
<dbReference type="GO" id="GO:0046872">
    <property type="term" value="F:metal ion binding"/>
    <property type="evidence" value="ECO:0007669"/>
    <property type="project" value="UniProtKB-KW"/>
</dbReference>
<keyword evidence="2" id="KW-0479">Metal-binding</keyword>
<feature type="active site" evidence="2">
    <location>
        <position position="137"/>
    </location>
</feature>
<dbReference type="CDD" id="cd00487">
    <property type="entry name" value="Pep_deformylase"/>
    <property type="match status" value="1"/>
</dbReference>
<dbReference type="InterPro" id="IPR023635">
    <property type="entry name" value="Peptide_deformylase"/>
</dbReference>
<gene>
    <name evidence="2" type="primary">def</name>
    <name evidence="3" type="ORF">SAMN04488103_101498</name>
</gene>
<feature type="binding site" evidence="2">
    <location>
        <position position="94"/>
    </location>
    <ligand>
        <name>Fe cation</name>
        <dbReference type="ChEBI" id="CHEBI:24875"/>
    </ligand>
</feature>
<proteinExistence type="inferred from homology"/>
<accession>A0A1H7ZEJ9</accession>
<protein>
    <recommendedName>
        <fullName evidence="2">Peptide deformylase</fullName>
        <shortName evidence="2">PDF</shortName>
        <ecNumber evidence="2">3.5.1.88</ecNumber>
    </recommendedName>
    <alternativeName>
        <fullName evidence="2">Polypeptide deformylase</fullName>
    </alternativeName>
</protein>
<organism evidence="3 4">
    <name type="scientific">Gemmobacter aquatilis</name>
    <dbReference type="NCBI Taxonomy" id="933059"/>
    <lineage>
        <taxon>Bacteria</taxon>
        <taxon>Pseudomonadati</taxon>
        <taxon>Pseudomonadota</taxon>
        <taxon>Alphaproteobacteria</taxon>
        <taxon>Rhodobacterales</taxon>
        <taxon>Paracoccaceae</taxon>
        <taxon>Gemmobacter</taxon>
    </lineage>
</organism>
<feature type="binding site" evidence="2">
    <location>
        <position position="140"/>
    </location>
    <ligand>
        <name>Fe cation</name>
        <dbReference type="ChEBI" id="CHEBI:24875"/>
    </ligand>
</feature>
<dbReference type="OrthoDB" id="9804313at2"/>
<dbReference type="HAMAP" id="MF_00163">
    <property type="entry name" value="Pep_deformylase"/>
    <property type="match status" value="1"/>
</dbReference>
<comment type="catalytic activity">
    <reaction evidence="2">
        <text>N-terminal N-formyl-L-methionyl-[peptide] + H2O = N-terminal L-methionyl-[peptide] + formate</text>
        <dbReference type="Rhea" id="RHEA:24420"/>
        <dbReference type="Rhea" id="RHEA-COMP:10639"/>
        <dbReference type="Rhea" id="RHEA-COMP:10640"/>
        <dbReference type="ChEBI" id="CHEBI:15377"/>
        <dbReference type="ChEBI" id="CHEBI:15740"/>
        <dbReference type="ChEBI" id="CHEBI:49298"/>
        <dbReference type="ChEBI" id="CHEBI:64731"/>
        <dbReference type="EC" id="3.5.1.88"/>
    </reaction>
</comment>
<dbReference type="EMBL" id="FOCE01000001">
    <property type="protein sequence ID" value="SEM56693.1"/>
    <property type="molecule type" value="Genomic_DNA"/>
</dbReference>
<dbReference type="NCBIfam" id="NF001159">
    <property type="entry name" value="PRK00150.1-3"/>
    <property type="match status" value="1"/>
</dbReference>
<dbReference type="Gene3D" id="3.90.45.10">
    <property type="entry name" value="Peptide deformylase"/>
    <property type="match status" value="1"/>
</dbReference>
<evidence type="ECO:0000256" key="2">
    <source>
        <dbReference type="HAMAP-Rule" id="MF_00163"/>
    </source>
</evidence>
<dbReference type="SUPFAM" id="SSF56420">
    <property type="entry name" value="Peptide deformylase"/>
    <property type="match status" value="1"/>
</dbReference>